<dbReference type="RefSeq" id="WP_068658376.1">
    <property type="nucleotide sequence ID" value="NZ_CP017770.1"/>
</dbReference>
<dbReference type="InterPro" id="IPR011991">
    <property type="entry name" value="ArsR-like_HTH"/>
</dbReference>
<dbReference type="KEGG" id="pcx:LPB68_01940"/>
<dbReference type="EMBL" id="LSFN01000014">
    <property type="protein sequence ID" value="OAB74756.1"/>
    <property type="molecule type" value="Genomic_DNA"/>
</dbReference>
<gene>
    <name evidence="3" type="ORF">PNBC_12015</name>
</gene>
<dbReference type="STRING" id="1763538.LPB68_01940"/>
<dbReference type="SMART" id="SM00418">
    <property type="entry name" value="HTH_ARSR"/>
    <property type="match status" value="1"/>
</dbReference>
<dbReference type="GO" id="GO:0003700">
    <property type="term" value="F:DNA-binding transcription factor activity"/>
    <property type="evidence" value="ECO:0007669"/>
    <property type="project" value="InterPro"/>
</dbReference>
<sequence>MNYIVKVDVSPIYELMASFMVYTSKKWTDNMDMGPEWVQQVDHSLAPNIRTSLAPASSWPFSDFDVLYTWAIHRQTGNSIDPFLDHLLLCSDDYLFDIASSYLPSLTVNDTRRIRDDYTPLLKLWYLHYFRNIEDEITPLIEEDALEKSTLISKMDPENLIEYASGGLIVEDIADLQTVILFPTVHNRPINTYCFYKGMLLIQYPVDVPEDNEDEPPMCLTRMTHALSDPNRLRLLRYVADQPKSLNDMKKDLDEPKETLMHHLMILRVAGFLRIHLGNHDNEKFSIRPDGVAELQIFLESYIHL</sequence>
<dbReference type="AlphaFoldDB" id="A0A167DTF6"/>
<keyword evidence="4" id="KW-1185">Reference proteome</keyword>
<dbReference type="Gene3D" id="1.10.10.10">
    <property type="entry name" value="Winged helix-like DNA-binding domain superfamily/Winged helix DNA-binding domain"/>
    <property type="match status" value="1"/>
</dbReference>
<dbReference type="InterPro" id="IPR036388">
    <property type="entry name" value="WH-like_DNA-bd_sf"/>
</dbReference>
<dbReference type="OrthoDB" id="2646147at2"/>
<protein>
    <submittedName>
        <fullName evidence="3">ArsR family transcriptional regulator</fullName>
    </submittedName>
</protein>
<dbReference type="Pfam" id="PF12840">
    <property type="entry name" value="HTH_20"/>
    <property type="match status" value="1"/>
</dbReference>
<reference evidence="3 4" key="1">
    <citation type="submission" date="2016-02" db="EMBL/GenBank/DDBJ databases">
        <title>Paenibacillus sp. LPB0068, isolated from Crassostrea gigas.</title>
        <authorList>
            <person name="Shin S.-K."/>
            <person name="Yi H."/>
        </authorList>
    </citation>
    <scope>NUCLEOTIDE SEQUENCE [LARGE SCALE GENOMIC DNA]</scope>
    <source>
        <strain evidence="3 4">LPB0068</strain>
    </source>
</reference>
<dbReference type="CDD" id="cd00090">
    <property type="entry name" value="HTH_ARSR"/>
    <property type="match status" value="1"/>
</dbReference>
<dbReference type="GO" id="GO:0003677">
    <property type="term" value="F:DNA binding"/>
    <property type="evidence" value="ECO:0007669"/>
    <property type="project" value="UniProtKB-KW"/>
</dbReference>
<evidence type="ECO:0000313" key="3">
    <source>
        <dbReference type="EMBL" id="OAB74756.1"/>
    </source>
</evidence>
<proteinExistence type="predicted"/>
<dbReference type="SUPFAM" id="SSF46785">
    <property type="entry name" value="Winged helix' DNA-binding domain"/>
    <property type="match status" value="1"/>
</dbReference>
<comment type="caution">
    <text evidence="3">The sequence shown here is derived from an EMBL/GenBank/DDBJ whole genome shotgun (WGS) entry which is preliminary data.</text>
</comment>
<dbReference type="InterPro" id="IPR001845">
    <property type="entry name" value="HTH_ArsR_DNA-bd_dom"/>
</dbReference>
<dbReference type="Proteomes" id="UP000077134">
    <property type="component" value="Unassembled WGS sequence"/>
</dbReference>
<feature type="domain" description="HTH arsR-type" evidence="2">
    <location>
        <begin position="222"/>
        <end position="304"/>
    </location>
</feature>
<dbReference type="InterPro" id="IPR036390">
    <property type="entry name" value="WH_DNA-bd_sf"/>
</dbReference>
<keyword evidence="1" id="KW-0238">DNA-binding</keyword>
<name>A0A167DTF6_9BACL</name>
<evidence type="ECO:0000256" key="1">
    <source>
        <dbReference type="ARBA" id="ARBA00023125"/>
    </source>
</evidence>
<organism evidence="3 4">
    <name type="scientific">Paenibacillus crassostreae</name>
    <dbReference type="NCBI Taxonomy" id="1763538"/>
    <lineage>
        <taxon>Bacteria</taxon>
        <taxon>Bacillati</taxon>
        <taxon>Bacillota</taxon>
        <taxon>Bacilli</taxon>
        <taxon>Bacillales</taxon>
        <taxon>Paenibacillaceae</taxon>
        <taxon>Paenibacillus</taxon>
    </lineage>
</organism>
<evidence type="ECO:0000259" key="2">
    <source>
        <dbReference type="SMART" id="SM00418"/>
    </source>
</evidence>
<evidence type="ECO:0000313" key="4">
    <source>
        <dbReference type="Proteomes" id="UP000077134"/>
    </source>
</evidence>
<accession>A0A167DTF6</accession>